<keyword evidence="7" id="KW-0406">Ion transport</keyword>
<feature type="transmembrane region" description="Helical" evidence="7">
    <location>
        <begin position="12"/>
        <end position="37"/>
    </location>
</feature>
<dbReference type="Gene3D" id="2.30.30.60">
    <property type="match status" value="1"/>
</dbReference>
<keyword evidence="5 7" id="KW-1133">Transmembrane helix</keyword>
<dbReference type="EMBL" id="JBHRSZ010000002">
    <property type="protein sequence ID" value="MFC3150234.1"/>
    <property type="molecule type" value="Genomic_DNA"/>
</dbReference>
<feature type="domain" description="Mechanosensitive ion channel transmembrane helices 2/3" evidence="10">
    <location>
        <begin position="61"/>
        <end position="97"/>
    </location>
</feature>
<name>A0ABV7HC51_9GAMM</name>
<dbReference type="InterPro" id="IPR010920">
    <property type="entry name" value="LSM_dom_sf"/>
</dbReference>
<dbReference type="InterPro" id="IPR011066">
    <property type="entry name" value="MscS_channel_C_sf"/>
</dbReference>
<dbReference type="SUPFAM" id="SSF82861">
    <property type="entry name" value="Mechanosensitive channel protein MscS (YggB), transmembrane region"/>
    <property type="match status" value="1"/>
</dbReference>
<dbReference type="Pfam" id="PF00924">
    <property type="entry name" value="MS_channel_2nd"/>
    <property type="match status" value="1"/>
</dbReference>
<evidence type="ECO:0000256" key="7">
    <source>
        <dbReference type="RuleBase" id="RU369025"/>
    </source>
</evidence>
<dbReference type="InterPro" id="IPR023408">
    <property type="entry name" value="MscS_beta-dom_sf"/>
</dbReference>
<comment type="caution">
    <text evidence="11">The sequence shown here is derived from an EMBL/GenBank/DDBJ whole genome shotgun (WGS) entry which is preliminary data.</text>
</comment>
<dbReference type="InterPro" id="IPR045275">
    <property type="entry name" value="MscS_archaea/bacteria_type"/>
</dbReference>
<feature type="domain" description="Mechanosensitive ion channel MscS C-terminal" evidence="9">
    <location>
        <begin position="171"/>
        <end position="253"/>
    </location>
</feature>
<evidence type="ECO:0000256" key="3">
    <source>
        <dbReference type="ARBA" id="ARBA00022475"/>
    </source>
</evidence>
<keyword evidence="3" id="KW-1003">Cell membrane</keyword>
<dbReference type="Pfam" id="PF21082">
    <property type="entry name" value="MS_channel_3rd"/>
    <property type="match status" value="1"/>
</dbReference>
<dbReference type="Proteomes" id="UP001595476">
    <property type="component" value="Unassembled WGS sequence"/>
</dbReference>
<feature type="domain" description="Mechanosensitive ion channel MscS" evidence="8">
    <location>
        <begin position="98"/>
        <end position="164"/>
    </location>
</feature>
<keyword evidence="7" id="KW-0407">Ion channel</keyword>
<reference evidence="12" key="1">
    <citation type="journal article" date="2019" name="Int. J. Syst. Evol. Microbiol.">
        <title>The Global Catalogue of Microorganisms (GCM) 10K type strain sequencing project: providing services to taxonomists for standard genome sequencing and annotation.</title>
        <authorList>
            <consortium name="The Broad Institute Genomics Platform"/>
            <consortium name="The Broad Institute Genome Sequencing Center for Infectious Disease"/>
            <person name="Wu L."/>
            <person name="Ma J."/>
        </authorList>
    </citation>
    <scope>NUCLEOTIDE SEQUENCE [LARGE SCALE GENOMIC DNA]</scope>
    <source>
        <strain evidence="12">KCTC 52438</strain>
    </source>
</reference>
<organism evidence="11 12">
    <name type="scientific">Litoribrevibacter euphylliae</name>
    <dbReference type="NCBI Taxonomy" id="1834034"/>
    <lineage>
        <taxon>Bacteria</taxon>
        <taxon>Pseudomonadati</taxon>
        <taxon>Pseudomonadota</taxon>
        <taxon>Gammaproteobacteria</taxon>
        <taxon>Oceanospirillales</taxon>
        <taxon>Oceanospirillaceae</taxon>
        <taxon>Litoribrevibacter</taxon>
    </lineage>
</organism>
<evidence type="ECO:0000259" key="10">
    <source>
        <dbReference type="Pfam" id="PF21088"/>
    </source>
</evidence>
<comment type="function">
    <text evidence="7">Mechanosensitive channel that participates in the regulation of osmotic pressure changes within the cell, opening in response to stretch forces in the membrane lipid bilayer, without the need for other proteins. Contributes to normal resistance to hypoosmotic shock. Forms an ion channel of 1.0 nanosiemens conductance with a slight preference for anions.</text>
</comment>
<keyword evidence="6 7" id="KW-0472">Membrane</keyword>
<dbReference type="Gene3D" id="1.10.287.1260">
    <property type="match status" value="1"/>
</dbReference>
<comment type="similarity">
    <text evidence="2 7">Belongs to the MscS (TC 1.A.23) family.</text>
</comment>
<gene>
    <name evidence="11" type="ORF">ACFOEK_04280</name>
</gene>
<evidence type="ECO:0000256" key="5">
    <source>
        <dbReference type="ARBA" id="ARBA00022989"/>
    </source>
</evidence>
<evidence type="ECO:0000256" key="2">
    <source>
        <dbReference type="ARBA" id="ARBA00008017"/>
    </source>
</evidence>
<keyword evidence="7" id="KW-0997">Cell inner membrane</keyword>
<evidence type="ECO:0000256" key="4">
    <source>
        <dbReference type="ARBA" id="ARBA00022692"/>
    </source>
</evidence>
<comment type="subunit">
    <text evidence="7">Homoheptamer.</text>
</comment>
<dbReference type="RefSeq" id="WP_386716661.1">
    <property type="nucleotide sequence ID" value="NZ_JBHRSZ010000002.1"/>
</dbReference>
<dbReference type="PANTHER" id="PTHR30221:SF1">
    <property type="entry name" value="SMALL-CONDUCTANCE MECHANOSENSITIVE CHANNEL"/>
    <property type="match status" value="1"/>
</dbReference>
<comment type="caution">
    <text evidence="7">Lacks conserved residue(s) required for the propagation of feature annotation.</text>
</comment>
<accession>A0ABV7HC51</accession>
<dbReference type="InterPro" id="IPR011014">
    <property type="entry name" value="MscS_channel_TM-2"/>
</dbReference>
<dbReference type="PANTHER" id="PTHR30221">
    <property type="entry name" value="SMALL-CONDUCTANCE MECHANOSENSITIVE CHANNEL"/>
    <property type="match status" value="1"/>
</dbReference>
<evidence type="ECO:0000256" key="1">
    <source>
        <dbReference type="ARBA" id="ARBA00004651"/>
    </source>
</evidence>
<keyword evidence="4 7" id="KW-0812">Transmembrane</keyword>
<dbReference type="InterPro" id="IPR006685">
    <property type="entry name" value="MscS_channel_2nd"/>
</dbReference>
<evidence type="ECO:0000313" key="12">
    <source>
        <dbReference type="Proteomes" id="UP001595476"/>
    </source>
</evidence>
<keyword evidence="12" id="KW-1185">Reference proteome</keyword>
<sequence length="267" mass="29067">MESFINEYILPWSYKLLIAIIVFIVGRILVKVVIGAVRGVMGRAKTDEILINFVSSILQMLLMLVVAVVALDQLGVDTTSLVALVGAAGLAVGLALKDSLQNFAAGVMLVLFRPFKTGDFVEIAGVSGIVEKITIFSTLVRTGDNKEVIVPNGAIYSDTIVNYSARDTRRIDLVVGVDYSADVREVKRVLEGILQAHPSVLKDPEPAVALVELGDSSVNFNVRPWVKTDDYWGVRAEILEQVKLTLDDKGIGIPFPQMDVHLFKEGA</sequence>
<protein>
    <recommendedName>
        <fullName evidence="7">Small-conductance mechanosensitive channel</fullName>
    </recommendedName>
</protein>
<feature type="transmembrane region" description="Helical" evidence="7">
    <location>
        <begin position="49"/>
        <end position="71"/>
    </location>
</feature>
<keyword evidence="7" id="KW-0813">Transport</keyword>
<dbReference type="InterPro" id="IPR049278">
    <property type="entry name" value="MS_channel_C"/>
</dbReference>
<comment type="subcellular location">
    <subcellularLocation>
        <location evidence="7">Cell inner membrane</location>
        <topology evidence="7">Multi-pass membrane protein</topology>
    </subcellularLocation>
    <subcellularLocation>
        <location evidence="1">Cell membrane</location>
        <topology evidence="1">Multi-pass membrane protein</topology>
    </subcellularLocation>
</comment>
<evidence type="ECO:0000313" key="11">
    <source>
        <dbReference type="EMBL" id="MFC3150234.1"/>
    </source>
</evidence>
<dbReference type="InterPro" id="IPR049142">
    <property type="entry name" value="MS_channel_1st"/>
</dbReference>
<proteinExistence type="inferred from homology"/>
<dbReference type="SUPFAM" id="SSF50182">
    <property type="entry name" value="Sm-like ribonucleoproteins"/>
    <property type="match status" value="1"/>
</dbReference>
<dbReference type="SUPFAM" id="SSF82689">
    <property type="entry name" value="Mechanosensitive channel protein MscS (YggB), C-terminal domain"/>
    <property type="match status" value="1"/>
</dbReference>
<dbReference type="Gene3D" id="3.30.70.100">
    <property type="match status" value="1"/>
</dbReference>
<evidence type="ECO:0000256" key="6">
    <source>
        <dbReference type="ARBA" id="ARBA00023136"/>
    </source>
</evidence>
<dbReference type="Pfam" id="PF21088">
    <property type="entry name" value="MS_channel_1st"/>
    <property type="match status" value="1"/>
</dbReference>
<evidence type="ECO:0000259" key="9">
    <source>
        <dbReference type="Pfam" id="PF21082"/>
    </source>
</evidence>
<evidence type="ECO:0000259" key="8">
    <source>
        <dbReference type="Pfam" id="PF00924"/>
    </source>
</evidence>